<organism evidence="10 11">
    <name type="scientific">Deferribacter autotrophicus</name>
    <dbReference type="NCBI Taxonomy" id="500465"/>
    <lineage>
        <taxon>Bacteria</taxon>
        <taxon>Pseudomonadati</taxon>
        <taxon>Deferribacterota</taxon>
        <taxon>Deferribacteres</taxon>
        <taxon>Deferribacterales</taxon>
        <taxon>Deferribacteraceae</taxon>
        <taxon>Deferribacter</taxon>
    </lineage>
</organism>
<dbReference type="GO" id="GO:0003677">
    <property type="term" value="F:DNA binding"/>
    <property type="evidence" value="ECO:0007669"/>
    <property type="project" value="UniProtKB-UniRule"/>
</dbReference>
<dbReference type="Gene3D" id="1.10.287.1490">
    <property type="match status" value="2"/>
</dbReference>
<keyword evidence="6" id="KW-0226">DNA condensation</keyword>
<dbReference type="HAMAP" id="MF_01894">
    <property type="entry name" value="Smc_prok"/>
    <property type="match status" value="1"/>
</dbReference>
<evidence type="ECO:0000256" key="8">
    <source>
        <dbReference type="HAMAP-Rule" id="MF_01894"/>
    </source>
</evidence>
<evidence type="ECO:0000256" key="5">
    <source>
        <dbReference type="ARBA" id="ARBA00023054"/>
    </source>
</evidence>
<comment type="domain">
    <text evidence="8">Contains large globular domains required for ATP hydrolysis at each terminus and a third globular domain forming a flexible hinge near the middle of the molecule. These domains are separated by coiled-coil structures.</text>
</comment>
<dbReference type="FunFam" id="3.40.50.300:FF:000901">
    <property type="entry name" value="Chromosome partition protein Smc"/>
    <property type="match status" value="1"/>
</dbReference>
<dbReference type="InterPro" id="IPR011890">
    <property type="entry name" value="SMC_prok"/>
</dbReference>
<dbReference type="GO" id="GO:0006260">
    <property type="term" value="P:DNA replication"/>
    <property type="evidence" value="ECO:0007669"/>
    <property type="project" value="UniProtKB-UniRule"/>
</dbReference>
<dbReference type="PANTHER" id="PTHR42963">
    <property type="entry name" value="CHROMOSOME PARTITION PROTEIN MUKB"/>
    <property type="match status" value="1"/>
</dbReference>
<feature type="domain" description="RecF/RecN/SMC N-terminal" evidence="9">
    <location>
        <begin position="4"/>
        <end position="1112"/>
    </location>
</feature>
<dbReference type="PIRSF" id="PIRSF005719">
    <property type="entry name" value="SMC"/>
    <property type="match status" value="1"/>
</dbReference>
<dbReference type="GO" id="GO:0007062">
    <property type="term" value="P:sister chromatid cohesion"/>
    <property type="evidence" value="ECO:0007669"/>
    <property type="project" value="InterPro"/>
</dbReference>
<comment type="function">
    <text evidence="8">Required for chromosome condensation and partitioning.</text>
</comment>
<reference evidence="10 11" key="1">
    <citation type="submission" date="2019-06" db="EMBL/GenBank/DDBJ databases">
        <title>Genomic insights into carbon and energy metabolism of Deferribacter autotrophicus revealed new metabolic traits in the phylum Deferribacteres.</title>
        <authorList>
            <person name="Slobodkin A.I."/>
            <person name="Slobodkina G.B."/>
            <person name="Allioux M."/>
            <person name="Alain K."/>
            <person name="Jebbar M."/>
            <person name="Shadrin V."/>
            <person name="Kublanov I.V."/>
            <person name="Toshchakov S.V."/>
            <person name="Bonch-Osmolovskaya E.A."/>
        </authorList>
    </citation>
    <scope>NUCLEOTIDE SEQUENCE [LARGE SCALE GENOMIC DNA]</scope>
    <source>
        <strain evidence="10 11">SL50</strain>
    </source>
</reference>
<evidence type="ECO:0000259" key="9">
    <source>
        <dbReference type="Pfam" id="PF02463"/>
    </source>
</evidence>
<evidence type="ECO:0000313" key="10">
    <source>
        <dbReference type="EMBL" id="KAA0258104.1"/>
    </source>
</evidence>
<dbReference type="SUPFAM" id="SSF57997">
    <property type="entry name" value="Tropomyosin"/>
    <property type="match status" value="1"/>
</dbReference>
<dbReference type="PANTHER" id="PTHR42963:SF1">
    <property type="entry name" value="DUF4476 DOMAIN-CONTAINING PROTEIN"/>
    <property type="match status" value="1"/>
</dbReference>
<protein>
    <recommendedName>
        <fullName evidence="8">Chromosome partition protein Smc</fullName>
    </recommendedName>
</protein>
<dbReference type="Gene3D" id="3.40.50.300">
    <property type="entry name" value="P-loop containing nucleotide triphosphate hydrolases"/>
    <property type="match status" value="2"/>
</dbReference>
<dbReference type="InterPro" id="IPR003395">
    <property type="entry name" value="RecF/RecN/SMC_N"/>
</dbReference>
<dbReference type="GO" id="GO:0016887">
    <property type="term" value="F:ATP hydrolysis activity"/>
    <property type="evidence" value="ECO:0007669"/>
    <property type="project" value="InterPro"/>
</dbReference>
<feature type="coiled-coil region" evidence="8">
    <location>
        <begin position="604"/>
        <end position="877"/>
    </location>
</feature>
<dbReference type="GO" id="GO:0005524">
    <property type="term" value="F:ATP binding"/>
    <property type="evidence" value="ECO:0007669"/>
    <property type="project" value="UniProtKB-UniRule"/>
</dbReference>
<dbReference type="InterPro" id="IPR027417">
    <property type="entry name" value="P-loop_NTPase"/>
</dbReference>
<feature type="coiled-coil region" evidence="8">
    <location>
        <begin position="928"/>
        <end position="969"/>
    </location>
</feature>
<proteinExistence type="inferred from homology"/>
<dbReference type="EMBL" id="VFJB01000005">
    <property type="protein sequence ID" value="KAA0258104.1"/>
    <property type="molecule type" value="Genomic_DNA"/>
</dbReference>
<dbReference type="OrthoDB" id="9808768at2"/>
<comment type="similarity">
    <text evidence="8">Belongs to the SMC family.</text>
</comment>
<dbReference type="Pfam" id="PF02463">
    <property type="entry name" value="SMC_N"/>
    <property type="match status" value="1"/>
</dbReference>
<dbReference type="SUPFAM" id="SSF52540">
    <property type="entry name" value="P-loop containing nucleoside triphosphate hydrolases"/>
    <property type="match status" value="1"/>
</dbReference>
<dbReference type="AlphaFoldDB" id="A0A5A8F5W6"/>
<dbReference type="GO" id="GO:0005737">
    <property type="term" value="C:cytoplasm"/>
    <property type="evidence" value="ECO:0007669"/>
    <property type="project" value="UniProtKB-SubCell"/>
</dbReference>
<keyword evidence="3 8" id="KW-0547">Nucleotide-binding</keyword>
<evidence type="ECO:0000256" key="7">
    <source>
        <dbReference type="ARBA" id="ARBA00023125"/>
    </source>
</evidence>
<evidence type="ECO:0000256" key="1">
    <source>
        <dbReference type="ARBA" id="ARBA00004496"/>
    </source>
</evidence>
<keyword evidence="5 8" id="KW-0175">Coiled coil</keyword>
<dbReference type="RefSeq" id="WP_149266425.1">
    <property type="nucleotide sequence ID" value="NZ_VFJB01000005.1"/>
</dbReference>
<name>A0A5A8F5W6_9BACT</name>
<comment type="subunit">
    <text evidence="8">Homodimer.</text>
</comment>
<dbReference type="Proteomes" id="UP000322876">
    <property type="component" value="Unassembled WGS sequence"/>
</dbReference>
<accession>A0A5A8F5W6</accession>
<evidence type="ECO:0000256" key="3">
    <source>
        <dbReference type="ARBA" id="ARBA00022741"/>
    </source>
</evidence>
<evidence type="ECO:0000256" key="6">
    <source>
        <dbReference type="ARBA" id="ARBA00023067"/>
    </source>
</evidence>
<feature type="binding site" evidence="8">
    <location>
        <begin position="32"/>
        <end position="39"/>
    </location>
    <ligand>
        <name>ATP</name>
        <dbReference type="ChEBI" id="CHEBI:30616"/>
    </ligand>
</feature>
<evidence type="ECO:0000256" key="2">
    <source>
        <dbReference type="ARBA" id="ARBA00022490"/>
    </source>
</evidence>
<comment type="caution">
    <text evidence="10">The sequence shown here is derived from an EMBL/GenBank/DDBJ whole genome shotgun (WGS) entry which is preliminary data.</text>
</comment>
<dbReference type="InterPro" id="IPR050308">
    <property type="entry name" value="MukB/SMC"/>
</dbReference>
<comment type="subcellular location">
    <subcellularLocation>
        <location evidence="1 8">Cytoplasm</location>
    </subcellularLocation>
</comment>
<sequence length="1122" mass="130176">MKFKRLILNGFKSFVDKTIIDFPEGITCVVGPNGSGKSNILDAIRWVFGEQSPKELRGNNMEDVIFAGSENRKPAGFCEVTLVVSDVSEEIAEKWGTLSEISISRKYYRTGEREYLINGRKCRLKDIKELFYDTGIGARSISIIEQGRVEKIIQASPEELRLFFDEVAGVTKFKERKKEALNRLSHTKENLLRLADILGEVEKNKNVLEIQVKKLERYREIKQRLDFLEKEYLSNNFVKVKSDYTNLLTDLNDKKVTLSTKKNELQTLESELKSNKNILSEKRGTYSKVTDSIIELNNNISKIENEIAILKNNIESASRRKEGLRREIREGEEKLKELSYKKSEILKQLEDIEKNREQLSNQISEKEEVIEEFKLKIETLKDELDEFDSQFLDLNDAITEKRNQIIKLETEIDSAKRQIKGKEAEFVGLLEELNKNKENISSLEKELSDIEEDKNIYEDKLSLIQNELIAVEKDISQLNEKIKEKTILKNSLEKELKILTTQLDKYTFGQDKVSSDLKEIQKGYITDFIKGMDDEVKLEFGDIVVFADEDKDKVFELIGKMQNGIRFTFVSMLEEIEKNIIGLDSQKIDDSLICVNKIYRKMGKDDKSIMIKEIRERISQIENELKQVNESIDIMGKNLEERQKKLDNLKSEHEKFTKVINEKKLVYERKSAELSNLRNYIEKAEKSIAIVEKEKEILQNSIDAAEKEILGLKGDIETKAERLREIENQKDDVEGELEFYEEKIDLEKGELTDLLVEKRGLDESFNSLNRELRYFEKELNSTLNQIKAKQERLKKLLTVDITNWEESLNEKKEKKTLLEKEKHNVLMQKDMLEAEINELEQNVNTSETAIAKKRGEIEAIEREVYDIEIKLAGLQTKLSNIRDQFYNSFGLNIETVCEEYISESFSVRKNRDEYKGLQEEVENLGPLNMAAEDEYKSLVERYEFLSKQREDLEKSIESIQNLINEIDETTVSRFKTTFEHVRQNFQDVFKTLFGNGKAELKLTQPENILETGVEIFVQPPGKKLTNMNLLSGGEKAMTACTLLFAMFLYKPTPFCFLDEVDAPLDEANIDRFLKIVRKLSKDTQFVIITHNQKTMSDADSLYGITMEEPGVSKVLSVRMENV</sequence>
<gene>
    <name evidence="8" type="primary">smc</name>
    <name evidence="10" type="ORF">FHQ18_06820</name>
</gene>
<keyword evidence="4 8" id="KW-0067">ATP-binding</keyword>
<keyword evidence="7 8" id="KW-0238">DNA-binding</keyword>
<keyword evidence="11" id="KW-1185">Reference proteome</keyword>
<dbReference type="InterPro" id="IPR024704">
    <property type="entry name" value="SMC"/>
</dbReference>
<feature type="coiled-coil region" evidence="8">
    <location>
        <begin position="170"/>
        <end position="502"/>
    </location>
</feature>
<keyword evidence="2 8" id="KW-0963">Cytoplasm</keyword>
<evidence type="ECO:0000313" key="11">
    <source>
        <dbReference type="Proteomes" id="UP000322876"/>
    </source>
</evidence>
<dbReference type="CDD" id="cd03278">
    <property type="entry name" value="ABC_SMC_barmotin"/>
    <property type="match status" value="1"/>
</dbReference>
<evidence type="ECO:0000256" key="4">
    <source>
        <dbReference type="ARBA" id="ARBA00022840"/>
    </source>
</evidence>
<dbReference type="GO" id="GO:0007059">
    <property type="term" value="P:chromosome segregation"/>
    <property type="evidence" value="ECO:0007669"/>
    <property type="project" value="UniProtKB-UniRule"/>
</dbReference>
<dbReference type="GO" id="GO:0030261">
    <property type="term" value="P:chromosome condensation"/>
    <property type="evidence" value="ECO:0007669"/>
    <property type="project" value="UniProtKB-KW"/>
</dbReference>